<reference evidence="1 6" key="3">
    <citation type="submission" date="2019-09" db="EMBL/GenBank/DDBJ databases">
        <title>Draft genome sequences of 48 bacterial type strains from the CCUG.</title>
        <authorList>
            <person name="Tunovic T."/>
            <person name="Pineiro-Iglesias B."/>
            <person name="Unosson C."/>
            <person name="Inganas E."/>
            <person name="Ohlen M."/>
            <person name="Cardew S."/>
            <person name="Jensie-Markopoulos S."/>
            <person name="Salva-Serra F."/>
            <person name="Jaen-Luchoro D."/>
            <person name="Karlsson R."/>
            <person name="Svensson-Stadler L."/>
            <person name="Chun J."/>
            <person name="Moore E."/>
        </authorList>
    </citation>
    <scope>NUCLEOTIDE SEQUENCE [LARGE SCALE GENOMIC DNA]</scope>
    <source>
        <strain evidence="1 6">CCUG 51524</strain>
    </source>
</reference>
<dbReference type="EMBL" id="VZPQ01000013">
    <property type="protein sequence ID" value="KAB0564920.1"/>
    <property type="molecule type" value="Genomic_DNA"/>
</dbReference>
<gene>
    <name evidence="2" type="ORF">C9383_05230</name>
    <name evidence="1" type="ORF">F7R03_20190</name>
    <name evidence="3" type="ORF">SAMN04490198_2088</name>
</gene>
<dbReference type="EMBL" id="FNUA01000002">
    <property type="protein sequence ID" value="SEE61236.1"/>
    <property type="molecule type" value="Genomic_DNA"/>
</dbReference>
<reference evidence="2 5" key="2">
    <citation type="submission" date="2018-03" db="EMBL/GenBank/DDBJ databases">
        <title>Draft genome sequence of the type strain of Pseudomonas palleroniana LMG 23076, isolated from rice in Cameroon.</title>
        <authorList>
            <person name="Tambong J.T."/>
        </authorList>
    </citation>
    <scope>NUCLEOTIDE SEQUENCE [LARGE SCALE GENOMIC DNA]</scope>
    <source>
        <strain evidence="2 5">LMG 23076</strain>
    </source>
</reference>
<accession>A0A1H5K8T1</accession>
<evidence type="ECO:0000313" key="5">
    <source>
        <dbReference type="Proteomes" id="UP000240476"/>
    </source>
</evidence>
<reference evidence="3 4" key="1">
    <citation type="submission" date="2016-10" db="EMBL/GenBank/DDBJ databases">
        <authorList>
            <person name="de Groot N.N."/>
        </authorList>
    </citation>
    <scope>NUCLEOTIDE SEQUENCE [LARGE SCALE GENOMIC DNA]</scope>
    <source>
        <strain evidence="3 4">BS3265</strain>
    </source>
</reference>
<keyword evidence="5" id="KW-1185">Reference proteome</keyword>
<organism evidence="3 4">
    <name type="scientific">Pseudomonas palleroniana</name>
    <dbReference type="NCBI Taxonomy" id="191390"/>
    <lineage>
        <taxon>Bacteria</taxon>
        <taxon>Pseudomonadati</taxon>
        <taxon>Pseudomonadota</taxon>
        <taxon>Gammaproteobacteria</taxon>
        <taxon>Pseudomonadales</taxon>
        <taxon>Pseudomonadaceae</taxon>
        <taxon>Pseudomonas</taxon>
    </lineage>
</organism>
<evidence type="ECO:0000313" key="3">
    <source>
        <dbReference type="EMBL" id="SEE61236.1"/>
    </source>
</evidence>
<evidence type="ECO:0000313" key="4">
    <source>
        <dbReference type="Proteomes" id="UP000199129"/>
    </source>
</evidence>
<dbReference type="AlphaFoldDB" id="A0A1H5K8T1"/>
<proteinExistence type="predicted"/>
<dbReference type="PROSITE" id="PS51257">
    <property type="entry name" value="PROKAR_LIPOPROTEIN"/>
    <property type="match status" value="1"/>
</dbReference>
<evidence type="ECO:0008006" key="7">
    <source>
        <dbReference type="Google" id="ProtNLM"/>
    </source>
</evidence>
<name>A0A1H5K8T1_9PSED</name>
<protein>
    <recommendedName>
        <fullName evidence="7">Lipoprotein</fullName>
    </recommendedName>
</protein>
<evidence type="ECO:0000313" key="1">
    <source>
        <dbReference type="EMBL" id="KAB0564920.1"/>
    </source>
</evidence>
<evidence type="ECO:0000313" key="2">
    <source>
        <dbReference type="EMBL" id="PTC30551.1"/>
    </source>
</evidence>
<dbReference type="RefSeq" id="WP_090367617.1">
    <property type="nucleotide sequence ID" value="NZ_FNUA01000002.1"/>
</dbReference>
<dbReference type="Proteomes" id="UP000240476">
    <property type="component" value="Unassembled WGS sequence"/>
</dbReference>
<dbReference type="EMBL" id="PYWX01000015">
    <property type="protein sequence ID" value="PTC30551.1"/>
    <property type="molecule type" value="Genomic_DNA"/>
</dbReference>
<evidence type="ECO:0000313" key="6">
    <source>
        <dbReference type="Proteomes" id="UP000423257"/>
    </source>
</evidence>
<dbReference type="Proteomes" id="UP000423257">
    <property type="component" value="Unassembled WGS sequence"/>
</dbReference>
<sequence length="183" mass="20311">MRFAVWVLLGIALSLTGCNTTPYDRATVYYDRAQYPSDLVKSFPDISDPIIQHGRCSLIITTPNSNTGTYYFCTFALTSNDLFVMGWNGKTMKYEELANVKLSALKKISIWSFFRARQLQLTEGQRLLGLSVTIDDGGYDDAAGTERLFETLKSKGITVVKSEGQISPPPAPAPMFIPIIIPK</sequence>
<dbReference type="Proteomes" id="UP000199129">
    <property type="component" value="Unassembled WGS sequence"/>
</dbReference>